<dbReference type="GO" id="GO:0009279">
    <property type="term" value="C:cell outer membrane"/>
    <property type="evidence" value="ECO:0007669"/>
    <property type="project" value="UniProtKB-SubCell"/>
</dbReference>
<dbReference type="OrthoDB" id="1673996at2"/>
<evidence type="ECO:0000256" key="11">
    <source>
        <dbReference type="ARBA" id="ARBA00023136"/>
    </source>
</evidence>
<dbReference type="GO" id="GO:0015891">
    <property type="term" value="P:siderophore transport"/>
    <property type="evidence" value="ECO:0007669"/>
    <property type="project" value="InterPro"/>
</dbReference>
<evidence type="ECO:0000256" key="1">
    <source>
        <dbReference type="ARBA" id="ARBA00004571"/>
    </source>
</evidence>
<dbReference type="FunFam" id="2.170.130.10:FF:000001">
    <property type="entry name" value="Catecholate siderophore TonB-dependent receptor"/>
    <property type="match status" value="1"/>
</dbReference>
<evidence type="ECO:0000256" key="6">
    <source>
        <dbReference type="ARBA" id="ARBA00022692"/>
    </source>
</evidence>
<dbReference type="STRING" id="1123291.SAMN04490355_103145"/>
<dbReference type="Gene3D" id="2.170.130.10">
    <property type="entry name" value="TonB-dependent receptor, plug domain"/>
    <property type="match status" value="1"/>
</dbReference>
<keyword evidence="4 13" id="KW-1134">Transmembrane beta strand</keyword>
<evidence type="ECO:0000256" key="2">
    <source>
        <dbReference type="ARBA" id="ARBA00009810"/>
    </source>
</evidence>
<dbReference type="InterPro" id="IPR010105">
    <property type="entry name" value="TonB_sidphr_rcpt"/>
</dbReference>
<dbReference type="InterPro" id="IPR037066">
    <property type="entry name" value="Plug_dom_sf"/>
</dbReference>
<dbReference type="GO" id="GO:0015344">
    <property type="term" value="F:siderophore uptake transmembrane transporter activity"/>
    <property type="evidence" value="ECO:0007669"/>
    <property type="project" value="TreeGrafter"/>
</dbReference>
<feature type="chain" id="PRO_5011601291" evidence="15">
    <location>
        <begin position="33"/>
        <end position="723"/>
    </location>
</feature>
<keyword evidence="10 14" id="KW-0798">TonB box</keyword>
<dbReference type="CDD" id="cd01347">
    <property type="entry name" value="ligand_gated_channel"/>
    <property type="match status" value="1"/>
</dbReference>
<keyword evidence="6 13" id="KW-0812">Transmembrane</keyword>
<keyword evidence="12 13" id="KW-0998">Cell outer membrane</keyword>
<dbReference type="SUPFAM" id="SSF56935">
    <property type="entry name" value="Porins"/>
    <property type="match status" value="1"/>
</dbReference>
<keyword evidence="9" id="KW-0406">Ion transport</keyword>
<dbReference type="Pfam" id="PF00593">
    <property type="entry name" value="TonB_dep_Rec_b-barrel"/>
    <property type="match status" value="1"/>
</dbReference>
<dbReference type="AlphaFoldDB" id="A0A1I4MAC9"/>
<dbReference type="PANTHER" id="PTHR32552:SF68">
    <property type="entry name" value="FERRICHROME OUTER MEMBRANE TRANSPORTER_PHAGE RECEPTOR"/>
    <property type="match status" value="1"/>
</dbReference>
<gene>
    <name evidence="18" type="ORF">SAMN04490355_103145</name>
</gene>
<reference evidence="19" key="1">
    <citation type="submission" date="2016-10" db="EMBL/GenBank/DDBJ databases">
        <authorList>
            <person name="Varghese N."/>
            <person name="Submissions S."/>
        </authorList>
    </citation>
    <scope>NUCLEOTIDE SEQUENCE [LARGE SCALE GENOMIC DNA]</scope>
    <source>
        <strain evidence="19">DSM 13327</strain>
    </source>
</reference>
<protein>
    <submittedName>
        <fullName evidence="18">Iron complex outermembrane recepter protein</fullName>
    </submittedName>
</protein>
<dbReference type="Pfam" id="PF07715">
    <property type="entry name" value="Plug"/>
    <property type="match status" value="1"/>
</dbReference>
<dbReference type="RefSeq" id="WP_090939549.1">
    <property type="nucleotide sequence ID" value="NZ_FOTS01000031.1"/>
</dbReference>
<evidence type="ECO:0000256" key="5">
    <source>
        <dbReference type="ARBA" id="ARBA00022496"/>
    </source>
</evidence>
<keyword evidence="19" id="KW-1185">Reference proteome</keyword>
<dbReference type="Proteomes" id="UP000199520">
    <property type="component" value="Unassembled WGS sequence"/>
</dbReference>
<evidence type="ECO:0000313" key="19">
    <source>
        <dbReference type="Proteomes" id="UP000199520"/>
    </source>
</evidence>
<dbReference type="PANTHER" id="PTHR32552">
    <property type="entry name" value="FERRICHROME IRON RECEPTOR-RELATED"/>
    <property type="match status" value="1"/>
</dbReference>
<dbReference type="InterPro" id="IPR039426">
    <property type="entry name" value="TonB-dep_rcpt-like"/>
</dbReference>
<evidence type="ECO:0000256" key="15">
    <source>
        <dbReference type="SAM" id="SignalP"/>
    </source>
</evidence>
<evidence type="ECO:0000256" key="13">
    <source>
        <dbReference type="PROSITE-ProRule" id="PRU01360"/>
    </source>
</evidence>
<dbReference type="NCBIfam" id="TIGR01783">
    <property type="entry name" value="TonB-siderophor"/>
    <property type="match status" value="1"/>
</dbReference>
<feature type="domain" description="TonB-dependent receptor-like beta-barrel" evidence="16">
    <location>
        <begin position="252"/>
        <end position="691"/>
    </location>
</feature>
<accession>A0A1I4MAC9</accession>
<keyword evidence="7 15" id="KW-0732">Signal</keyword>
<feature type="domain" description="TonB-dependent receptor plug" evidence="17">
    <location>
        <begin position="76"/>
        <end position="178"/>
    </location>
</feature>
<comment type="similarity">
    <text evidence="2 13 14">Belongs to the TonB-dependent receptor family.</text>
</comment>
<keyword evidence="3 13" id="KW-0813">Transport</keyword>
<evidence type="ECO:0000256" key="3">
    <source>
        <dbReference type="ARBA" id="ARBA00022448"/>
    </source>
</evidence>
<keyword evidence="5" id="KW-0410">Iron transport</keyword>
<name>A0A1I4MAC9_9FIRM</name>
<evidence type="ECO:0000256" key="9">
    <source>
        <dbReference type="ARBA" id="ARBA00023065"/>
    </source>
</evidence>
<dbReference type="InterPro" id="IPR012910">
    <property type="entry name" value="Plug_dom"/>
</dbReference>
<keyword evidence="8" id="KW-0408">Iron</keyword>
<sequence length="723" mass="80824">MKKKAARSVQKSLLYVLIGTNLLWQYSATVHAAESNSDQHEFTLDGIEVTAHKDAASDNGYVARRSSVGTKTDTPLEEAARSISIITQEQIEARGVTDLFDALSYTPGFSDATYSRDSRSFRANLRGFTNDYSTYTDGLKMLWGSFALSDYDTYSFERIEVLRGPAGILYGANNPGGVINQVTKRPTSGDIREIRIQAGNDNMRSTAIDLGGKVNEQDNVFFRLTALASDEDLPADYSSAKRKMIAPALTWKPDEATSFTVLVHYQKDDIQGSFDTNPYRYLPGHALYGYSKTGFYGEPNYDRFIRDDKQISYIFEHRFNNIWSVAQSARHSDIFTDFKYMEVADVTNGIASRRANYLTADLSADVIDTHFQAKWSGGVVEHTTLVGFDYQNNNYIYSWGRNNSAPSLDLSTMNYGQTITTPAFSIITDTKVRQNGWYLQDQLKFGQRWTAIAGGRYDSYNSNVLNRKTNGHTRIDQDAFTGRMGLVCDAGNGLFPYISYDESFEGQTGTDRYGNAFNPTTGRQYELGIQYKPEDGSTRYTAAIFDLKQQNTLTSDPLNTGQESFKVQTGEVSAKGLELEANIAALKGLNITASYTFMPKHEVTKSNDSTRLGKTTANVPKHSASLWFDTAAPEAVEGKSGKGWGFGAGLRYIGSRYDYDNTVKLGGVVLTDALLRYDANTWRYSVNIHNVFDKKYVVSSWTSDYYETVSPGRTFILTATRRW</sequence>
<feature type="signal peptide" evidence="15">
    <location>
        <begin position="1"/>
        <end position="32"/>
    </location>
</feature>
<evidence type="ECO:0000259" key="16">
    <source>
        <dbReference type="Pfam" id="PF00593"/>
    </source>
</evidence>
<dbReference type="InterPro" id="IPR000531">
    <property type="entry name" value="Beta-barrel_TonB"/>
</dbReference>
<dbReference type="GO" id="GO:0038023">
    <property type="term" value="F:signaling receptor activity"/>
    <property type="evidence" value="ECO:0007669"/>
    <property type="project" value="InterPro"/>
</dbReference>
<dbReference type="EMBL" id="FOTS01000031">
    <property type="protein sequence ID" value="SFM00282.1"/>
    <property type="molecule type" value="Genomic_DNA"/>
</dbReference>
<evidence type="ECO:0000256" key="14">
    <source>
        <dbReference type="RuleBase" id="RU003357"/>
    </source>
</evidence>
<evidence type="ECO:0000256" key="10">
    <source>
        <dbReference type="ARBA" id="ARBA00023077"/>
    </source>
</evidence>
<evidence type="ECO:0000256" key="8">
    <source>
        <dbReference type="ARBA" id="ARBA00023004"/>
    </source>
</evidence>
<comment type="subcellular location">
    <subcellularLocation>
        <location evidence="1 13">Cell outer membrane</location>
        <topology evidence="1 13">Multi-pass membrane protein</topology>
    </subcellularLocation>
</comment>
<evidence type="ECO:0000259" key="17">
    <source>
        <dbReference type="Pfam" id="PF07715"/>
    </source>
</evidence>
<proteinExistence type="inferred from homology"/>
<evidence type="ECO:0000256" key="7">
    <source>
        <dbReference type="ARBA" id="ARBA00022729"/>
    </source>
</evidence>
<evidence type="ECO:0000313" key="18">
    <source>
        <dbReference type="EMBL" id="SFM00282.1"/>
    </source>
</evidence>
<keyword evidence="11 13" id="KW-0472">Membrane</keyword>
<dbReference type="PROSITE" id="PS52016">
    <property type="entry name" value="TONB_DEPENDENT_REC_3"/>
    <property type="match status" value="1"/>
</dbReference>
<evidence type="ECO:0000256" key="4">
    <source>
        <dbReference type="ARBA" id="ARBA00022452"/>
    </source>
</evidence>
<dbReference type="InterPro" id="IPR036942">
    <property type="entry name" value="Beta-barrel_TonB_sf"/>
</dbReference>
<organism evidence="18 19">
    <name type="scientific">Pelosinus propionicus DSM 13327</name>
    <dbReference type="NCBI Taxonomy" id="1123291"/>
    <lineage>
        <taxon>Bacteria</taxon>
        <taxon>Bacillati</taxon>
        <taxon>Bacillota</taxon>
        <taxon>Negativicutes</taxon>
        <taxon>Selenomonadales</taxon>
        <taxon>Sporomusaceae</taxon>
        <taxon>Pelosinus</taxon>
    </lineage>
</organism>
<dbReference type="Gene3D" id="2.40.170.20">
    <property type="entry name" value="TonB-dependent receptor, beta-barrel domain"/>
    <property type="match status" value="1"/>
</dbReference>
<evidence type="ECO:0000256" key="12">
    <source>
        <dbReference type="ARBA" id="ARBA00023237"/>
    </source>
</evidence>